<dbReference type="InterPro" id="IPR012902">
    <property type="entry name" value="N_methyl_site"/>
</dbReference>
<dbReference type="EMBL" id="QYUN01000002">
    <property type="protein sequence ID" value="RJG06401.1"/>
    <property type="molecule type" value="Genomic_DNA"/>
</dbReference>
<feature type="transmembrane region" description="Helical" evidence="1">
    <location>
        <begin position="29"/>
        <end position="53"/>
    </location>
</feature>
<organism evidence="2 3">
    <name type="scientific">Noviherbaspirillum cavernae</name>
    <dbReference type="NCBI Taxonomy" id="2320862"/>
    <lineage>
        <taxon>Bacteria</taxon>
        <taxon>Pseudomonadati</taxon>
        <taxon>Pseudomonadota</taxon>
        <taxon>Betaproteobacteria</taxon>
        <taxon>Burkholderiales</taxon>
        <taxon>Oxalobacteraceae</taxon>
        <taxon>Noviherbaspirillum</taxon>
    </lineage>
</organism>
<gene>
    <name evidence="2" type="ORF">D3870_10600</name>
</gene>
<dbReference type="AlphaFoldDB" id="A0A418X1U5"/>
<dbReference type="SUPFAM" id="SSF54523">
    <property type="entry name" value="Pili subunits"/>
    <property type="match status" value="1"/>
</dbReference>
<keyword evidence="1" id="KW-1133">Transmembrane helix</keyword>
<dbReference type="InterPro" id="IPR045584">
    <property type="entry name" value="Pilin-like"/>
</dbReference>
<keyword evidence="3" id="KW-1185">Reference proteome</keyword>
<dbReference type="NCBIfam" id="TIGR02532">
    <property type="entry name" value="IV_pilin_GFxxxE"/>
    <property type="match status" value="1"/>
</dbReference>
<keyword evidence="1" id="KW-0472">Membrane</keyword>
<proteinExistence type="predicted"/>
<dbReference type="Proteomes" id="UP000285190">
    <property type="component" value="Unassembled WGS sequence"/>
</dbReference>
<sequence>MTAAASCWKATEQDMRHSMPIRDISPAKGFTLVEMVVAIAIAGIVAGMVAMFIRMPVLAYVDTAARAELTDTADTALRRIARDVRLALPNSIRRTTDGNQVVYLEFLPTKTGGRYLADDDNATTGNILSFTDAAKTSFDLVGPVPIEAQAIATGDYVVVYNLGPLLNPANAYDCAGSCNRAEFDSIAGVTITLKSNPFASQAEPKFTSPGNHFHVIAPSPVTYVCNPAAGTLTRISGYTIQASQPDNIAASPLSGASKALLASGVTACEFSYDNAAGSMVSQRSGLVGLGLTLQSKNGNGTSVSLFQQVHVDNTP</sequence>
<protein>
    <submittedName>
        <fullName evidence="2">Prepilin-type N-terminal cleavage/methylation domain-containing protein</fullName>
    </submittedName>
</protein>
<comment type="caution">
    <text evidence="2">The sequence shown here is derived from an EMBL/GenBank/DDBJ whole genome shotgun (WGS) entry which is preliminary data.</text>
</comment>
<dbReference type="Pfam" id="PF07963">
    <property type="entry name" value="N_methyl"/>
    <property type="match status" value="1"/>
</dbReference>
<dbReference type="PROSITE" id="PS00409">
    <property type="entry name" value="PROKAR_NTER_METHYL"/>
    <property type="match status" value="1"/>
</dbReference>
<keyword evidence="1" id="KW-0812">Transmembrane</keyword>
<evidence type="ECO:0000313" key="3">
    <source>
        <dbReference type="Proteomes" id="UP000285190"/>
    </source>
</evidence>
<dbReference type="Gene3D" id="3.30.700.10">
    <property type="entry name" value="Glycoprotein, Type 4 Pilin"/>
    <property type="match status" value="1"/>
</dbReference>
<accession>A0A418X1U5</accession>
<evidence type="ECO:0000313" key="2">
    <source>
        <dbReference type="EMBL" id="RJG06401.1"/>
    </source>
</evidence>
<reference evidence="2 3" key="1">
    <citation type="submission" date="2018-09" db="EMBL/GenBank/DDBJ databases">
        <authorList>
            <person name="Zhu H."/>
        </authorList>
    </citation>
    <scope>NUCLEOTIDE SEQUENCE [LARGE SCALE GENOMIC DNA]</scope>
    <source>
        <strain evidence="2 3">K2R10-39</strain>
    </source>
</reference>
<evidence type="ECO:0000256" key="1">
    <source>
        <dbReference type="SAM" id="Phobius"/>
    </source>
</evidence>
<name>A0A418X1U5_9BURK</name>